<evidence type="ECO:0000313" key="3">
    <source>
        <dbReference type="Proteomes" id="UP000218831"/>
    </source>
</evidence>
<protein>
    <recommendedName>
        <fullName evidence="4">LVIVD repeat-containing protein</fullName>
    </recommendedName>
</protein>
<organism evidence="2 3">
    <name type="scientific">Fodinibius salipaludis</name>
    <dbReference type="NCBI Taxonomy" id="2032627"/>
    <lineage>
        <taxon>Bacteria</taxon>
        <taxon>Pseudomonadati</taxon>
        <taxon>Balneolota</taxon>
        <taxon>Balneolia</taxon>
        <taxon>Balneolales</taxon>
        <taxon>Balneolaceae</taxon>
        <taxon>Fodinibius</taxon>
    </lineage>
</organism>
<evidence type="ECO:0008006" key="4">
    <source>
        <dbReference type="Google" id="ProtNLM"/>
    </source>
</evidence>
<accession>A0A2A2G8D2</accession>
<dbReference type="AlphaFoldDB" id="A0A2A2G8D2"/>
<comment type="caution">
    <text evidence="2">The sequence shown here is derived from an EMBL/GenBank/DDBJ whole genome shotgun (WGS) entry which is preliminary data.</text>
</comment>
<evidence type="ECO:0000313" key="2">
    <source>
        <dbReference type="EMBL" id="PAU93083.1"/>
    </source>
</evidence>
<feature type="region of interest" description="Disordered" evidence="1">
    <location>
        <begin position="41"/>
        <end position="67"/>
    </location>
</feature>
<feature type="compositionally biased region" description="Polar residues" evidence="1">
    <location>
        <begin position="41"/>
        <end position="63"/>
    </location>
</feature>
<name>A0A2A2G8D2_9BACT</name>
<dbReference type="RefSeq" id="WP_095607265.1">
    <property type="nucleotide sequence ID" value="NZ_NSKE01000010.1"/>
</dbReference>
<dbReference type="InterPro" id="IPR013211">
    <property type="entry name" value="LVIVD"/>
</dbReference>
<keyword evidence="3" id="KW-1185">Reference proteome</keyword>
<dbReference type="OrthoDB" id="1521841at2"/>
<dbReference type="Pfam" id="PF08309">
    <property type="entry name" value="LVIVD"/>
    <property type="match status" value="1"/>
</dbReference>
<dbReference type="Proteomes" id="UP000218831">
    <property type="component" value="Unassembled WGS sequence"/>
</dbReference>
<dbReference type="EMBL" id="NSKE01000010">
    <property type="protein sequence ID" value="PAU93083.1"/>
    <property type="molecule type" value="Genomic_DNA"/>
</dbReference>
<gene>
    <name evidence="2" type="ORF">CK503_13005</name>
</gene>
<proteinExistence type="predicted"/>
<evidence type="ECO:0000256" key="1">
    <source>
        <dbReference type="SAM" id="MobiDB-lite"/>
    </source>
</evidence>
<sequence length="685" mass="75048">MNSYYNRILSATGLAGANKRWLGLLFVVVLFGTYACSSSSSVTGNQQEQPTESSNIQSLDQVTPPSPDPRVGLKAGLFDAEEAIWNLEMLSQTPPPEDFVGSTNSDLAFKGNYAIQGNYNGFMVWDLSNPEDPSLVVDFLCPASQSDVSVYGDLLFVSGEGLGGRLDCGTEGVDKQVSEKRLRGIRIFDISDIENPEYVSNVQTCRGSHTHSVLDDPQDDENVYIYVSGSAPVRPEEELSGCSSAPPSEDLNSALFRIEVIQIPLDSPENAKIVNSPRIFENLTEAPSHGMSPADKEQIEKAEEEGAFVAEIFGQPRIIPDRYVQQMLAQVVEQRGGEGEPTAQDSAMLRENIGKMIEERFGGNDDDGEEDLMANRGPNQCHDITLYPEIGLAGGACEGYGLLLDIKDPANPKRVDAVADSNFAYWHSATFNNEGDKVLFTDEWGGGGQPKCREKDPMEWGANAIFTIDENNEMDFQSYFKMPAPQTPEENCVAHNGSLIPVPDRDIMVQSWYQGGISIFDWTDPNNPVEIAYHDRGPIDSTRMQMGGSWSVYWYNGVIVNSEIARGLDIFELEPSPYLTENEIAAANTVTFEQLNPQGQPKYDWPTTFALAKAYVDQLERGNGLSADQLANTRAQISEAEKASGSNKSDILTSLANNLDGHANNSSQTAKVNKLVDTLHKLAAK</sequence>
<reference evidence="2 3" key="1">
    <citation type="submission" date="2017-08" db="EMBL/GenBank/DDBJ databases">
        <title>Aliifodinibius alkalisoli sp. nov., isolated from saline alkaline soil.</title>
        <authorList>
            <person name="Liu D."/>
            <person name="Zhang G."/>
        </authorList>
    </citation>
    <scope>NUCLEOTIDE SEQUENCE [LARGE SCALE GENOMIC DNA]</scope>
    <source>
        <strain evidence="2 3">WN023</strain>
    </source>
</reference>